<dbReference type="EMBL" id="FO681347">
    <property type="protein sequence ID" value="CCV64410.1"/>
    <property type="molecule type" value="Genomic_DNA"/>
</dbReference>
<gene>
    <name evidence="2" type="ORF">BN85408330</name>
</gene>
<dbReference type="Proteomes" id="UP000032740">
    <property type="component" value="Chromosome"/>
</dbReference>
<organism evidence="2 3">
    <name type="scientific">Alteracholeplasma palmae (strain ATCC 49389 / J233)</name>
    <name type="common">Acholeplasma palmae</name>
    <dbReference type="NCBI Taxonomy" id="1318466"/>
    <lineage>
        <taxon>Bacteria</taxon>
        <taxon>Bacillati</taxon>
        <taxon>Mycoplasmatota</taxon>
        <taxon>Mollicutes</taxon>
        <taxon>Acholeplasmatales</taxon>
        <taxon>Acholeplasmataceae</taxon>
        <taxon>Acholeplasma</taxon>
    </lineage>
</organism>
<dbReference type="STRING" id="1318466.BN85408330"/>
<evidence type="ECO:0000313" key="2">
    <source>
        <dbReference type="EMBL" id="CCV64410.1"/>
    </source>
</evidence>
<keyword evidence="1" id="KW-0812">Transmembrane</keyword>
<dbReference type="HOGENOM" id="CLU_233985_0_0_14"/>
<evidence type="ECO:0000313" key="3">
    <source>
        <dbReference type="Proteomes" id="UP000032740"/>
    </source>
</evidence>
<evidence type="ECO:0000256" key="1">
    <source>
        <dbReference type="SAM" id="Phobius"/>
    </source>
</evidence>
<keyword evidence="1" id="KW-0472">Membrane</keyword>
<protein>
    <submittedName>
        <fullName evidence="2">Uncharacterized protein</fullName>
    </submittedName>
</protein>
<dbReference type="KEGG" id="apal:BN85408330"/>
<feature type="transmembrane region" description="Helical" evidence="1">
    <location>
        <begin position="21"/>
        <end position="43"/>
    </location>
</feature>
<name>U4KQ44_ALTPJ</name>
<dbReference type="RefSeq" id="WP_026659498.1">
    <property type="nucleotide sequence ID" value="NC_022538.1"/>
</dbReference>
<keyword evidence="3" id="KW-1185">Reference proteome</keyword>
<reference evidence="2 3" key="1">
    <citation type="journal article" date="2013" name="J. Mol. Microbiol. Biotechnol.">
        <title>Analysis of the Complete Genomes of Acholeplasma brassicae , A. palmae and A. laidlawii and Their Comparison to the Obligate Parasites from ' Candidatus Phytoplasma'.</title>
        <authorList>
            <person name="Kube M."/>
            <person name="Siewert C."/>
            <person name="Migdoll A.M."/>
            <person name="Duduk B."/>
            <person name="Holz S."/>
            <person name="Rabus R."/>
            <person name="Seemuller E."/>
            <person name="Mitrovic J."/>
            <person name="Muller I."/>
            <person name="Buttner C."/>
            <person name="Reinhardt R."/>
        </authorList>
    </citation>
    <scope>NUCLEOTIDE SEQUENCE [LARGE SCALE GENOMIC DNA]</scope>
    <source>
        <strain evidence="2 3">J233</strain>
    </source>
</reference>
<sequence length="1997" mass="223348">MLYDKYETRVRKNILIQKIIIKHKIPILITLAVLIILFVIYSFTKGNISNVKYEASIQYGENFEINSQALMSNVSYEYKKIGDDTWTTQVPKIAGEYEVKITSKKVFGIKNSKTYAFTIIPRELDIEIKEDTILFGTKLSTRQALINGDRIASIKYTYGDITQKETSVIGKEAVIIDNNGDDITSSYQINYIEKNIKFTTSTLGLKLKDKKIIYDGKELTSKEYDLIGNLSDEFTIKYETMGSQTNVGTSENKISSFSIYYGDIDVTHQINPNHTAGKLEVTKRDITVKPKDVTKEYDGLSLTSNDAETTNLVKEHKASITTNGSITDANYSQNTIKSLEITDKNGNDVTTNYNIKTLPGTLTIKKRNIEIKTSDLNDIEYDRNYYSNNQYEIVGSLAPNQKENINFIVSVTNAGTHNNVMSFKIKDINQNDVTSNYDISYIYGKITISPRKLVIKTNDYISTYNGGSHYDKEINIVEGTLAYQQNIRLNSFTSIINVGTKINKFTVDVIDENLNINTKNYDIKFIEGTITVNPLEITVTSENLEGIYDSYVHSNLKYKIDNEIVKGHMAEIVDFTTIKNVGQTLNKIEIRIYNQNEDVTPNYKINYNFGTLKINKRDITIKPKDIKRTYDGTILTSKTVEYIKGYLGYNDLISIDTKGSIIDVGKIDNEIRAISIIDTTNGTEVNNNYNILNELGTLTITQQPITVKPLDISKVYDGKELTSALPEVVGTGLAEGDFIEIITNGQITDAGTSNNEIIGTPKIISRSRNLDVSNNYEITNQIGELRITQKSITIKPKDETKIYDGKELISIVALDFNKDLIDTENIFIKTDGKPINVLDNKINTITSVKIEKADGTDSTGNYNITKQTGLLTISPRPITITTGSATKEYDGTPLSIDYNYLSSGAIIESEELEVIINVTITDAISVSNSINSISITKLDGTSSRDNYKITEQLGTLTITPRAITIKPKDETKVYDGKELISNTPEYDNDRLVSGETIILTTKGKPVNVVENHENEIDKIAILNSNGTSSINNYTITKQKGFLTITPRPITIRPKEETKVYDGKELVSNTPEYDNDRLIFGEHLIITTDNKLIDVGSITENNIVTANIYKSSGEDSTNNYNITRKTGSLTITPRDITIKPKDEIKIYDGQPFVSNKAVDVNGELVFGETIILKTKGKPVDVVENYENEIDEVTITKSDGTQSTNNYTITKQIGSLTITKRPITIKPKDESKAYDGKELVSNDPVDVNSELVFGERIVITTDKKIIDVGSTNQNNIVTTDIYKANEGTSTNNYHITILPGTLTITKKQVTIITLGLELAYDGNIHSNKEYTTEGLIHEHETSLDPDKSIPTIKNVGRFDNDLTVIIKDSKENDVSDNYDIIYVYGKLVITRREITVITGSKTAIYDGTEHYNEKIEIDKGSLVSGQKYNVTSYTKQINATDSTGISNKVTVEIIGQNETDDYTNNYMINFIEGRIIVNKKPITVKTSSHSIEFDGKYHRGDYEIVGELSSEYESQINSYVSGYGVDKHVNKIKIWIYKDRLDVTDNFDITYLYGIIEITKRQITIISGSKIKEYDGTEINSFDTKTTSENLVVNHRIEITKSTRITNVGETTNTIEISIIDDSLSELTGKTGNVTYCYDISYENIGKLEITKRSINIKPEDSYKEYDGQPLIASKAQVISDKLLALGDEITAIITSGSQTDIGKSTTKIISYTIKNKNGNDVTKNYNVEANTEGTLTVNKREIAIKIKDEQKVYDGKSLVFKETQDLNKKLLEGHKIVHQFDTSDIIKNAGTLSSDKGTFEIYDGNKKVSYLYNISIIEGQLQIDPLKINVQAASKTTVYNGTNYIYETTSYYINPESFIDNHSHKLKFGAVLEGTGIKQLEFVKEGSKIVNSLNEDMSMNYTFNIKGELKITKATLIITAASEEKEYDEKELTNNSYTTSGLLGGHEVTVEIIGNITDVGREVNKVGTVVVKDGNLDVTAYYEITRIDGMLRITDSIE</sequence>
<keyword evidence="1" id="KW-1133">Transmembrane helix</keyword>
<accession>U4KQ44</accession>
<proteinExistence type="predicted"/>